<feature type="region of interest" description="Disordered" evidence="1">
    <location>
        <begin position="1"/>
        <end position="30"/>
    </location>
</feature>
<sequence length="157" mass="17044">MPMAEEPALTHQAPPFPHPSSPAALSPNLPPPQEGGLCINIYELRNWTLYPLPMTRTLAHTTQLLFSNPPILGDIGRPPLRGGGRGGVWGCWRRDILDSLPSVRLTGPVQTPSSEQQGAHMVFVTAETRARGIGLATKICFCLYLMEGPLEDGPLQD</sequence>
<dbReference type="Proteomes" id="UP001187343">
    <property type="component" value="Unassembled WGS sequence"/>
</dbReference>
<evidence type="ECO:0000256" key="1">
    <source>
        <dbReference type="SAM" id="MobiDB-lite"/>
    </source>
</evidence>
<evidence type="ECO:0000313" key="3">
    <source>
        <dbReference type="Proteomes" id="UP001187343"/>
    </source>
</evidence>
<dbReference type="EMBL" id="JAUYZG010000023">
    <property type="protein sequence ID" value="KAK2871329.1"/>
    <property type="molecule type" value="Genomic_DNA"/>
</dbReference>
<protein>
    <submittedName>
        <fullName evidence="2">Uncharacterized protein</fullName>
    </submittedName>
</protein>
<comment type="caution">
    <text evidence="2">The sequence shown here is derived from an EMBL/GenBank/DDBJ whole genome shotgun (WGS) entry which is preliminary data.</text>
</comment>
<accession>A0AA88TLC2</accession>
<evidence type="ECO:0000313" key="2">
    <source>
        <dbReference type="EMBL" id="KAK2871329.1"/>
    </source>
</evidence>
<proteinExistence type="predicted"/>
<keyword evidence="3" id="KW-1185">Reference proteome</keyword>
<dbReference type="AlphaFoldDB" id="A0AA88TLC2"/>
<gene>
    <name evidence="2" type="ORF">Q8A67_023856</name>
</gene>
<reference evidence="2" key="1">
    <citation type="submission" date="2023-08" db="EMBL/GenBank/DDBJ databases">
        <title>Chromosome-level Genome Assembly of mud carp (Cirrhinus molitorella).</title>
        <authorList>
            <person name="Liu H."/>
        </authorList>
    </citation>
    <scope>NUCLEOTIDE SEQUENCE</scope>
    <source>
        <strain evidence="2">Prfri</strain>
        <tissue evidence="2">Muscle</tissue>
    </source>
</reference>
<organism evidence="2 3">
    <name type="scientific">Cirrhinus molitorella</name>
    <name type="common">mud carp</name>
    <dbReference type="NCBI Taxonomy" id="172907"/>
    <lineage>
        <taxon>Eukaryota</taxon>
        <taxon>Metazoa</taxon>
        <taxon>Chordata</taxon>
        <taxon>Craniata</taxon>
        <taxon>Vertebrata</taxon>
        <taxon>Euteleostomi</taxon>
        <taxon>Actinopterygii</taxon>
        <taxon>Neopterygii</taxon>
        <taxon>Teleostei</taxon>
        <taxon>Ostariophysi</taxon>
        <taxon>Cypriniformes</taxon>
        <taxon>Cyprinidae</taxon>
        <taxon>Labeoninae</taxon>
        <taxon>Labeonini</taxon>
        <taxon>Cirrhinus</taxon>
    </lineage>
</organism>
<name>A0AA88TLC2_9TELE</name>